<evidence type="ECO:0000313" key="3">
    <source>
        <dbReference type="EMBL" id="KXK63327.1"/>
    </source>
</evidence>
<dbReference type="InterPro" id="IPR010982">
    <property type="entry name" value="Lambda_DNA-bd_dom_sf"/>
</dbReference>
<evidence type="ECO:0000259" key="2">
    <source>
        <dbReference type="PROSITE" id="PS50943"/>
    </source>
</evidence>
<sequence length="407" mass="43283">MESSSIGDNLAQIRRESRLTQEQLAERSGVSIEVISKLEQGRRQGARIPTLNKLARALRVPTSALFGDGARAAADRDPDANPISLVGVRQVLAPAVGLGGPTANQADPPPTLATARQAVADASRSYYADDYATTLGALPRLLFTARDLVAATDGDDQLTAHGIAAEAHQVAAQLLLQLRQVDLAHTAATTAVDHARRSGVQTIGASVICTLVWVLMREGRFDEAERLAVDTADQVEPRLSTATVAELSAWGWLLLRGAAAAARDARDDTAQELLSLATAGASRLDGRPVPPGEFGAGEVRVMQVETAVIAGQPDRALELSEGMPTPAGGVASWSWQRHRLDVAHVRAQLGQYADATAVLRDLADRSPAWLRQQRYARDIVDGIAAGRRRAMTDELAELAELVGCTSR</sequence>
<proteinExistence type="predicted"/>
<dbReference type="PANTHER" id="PTHR46797:SF1">
    <property type="entry name" value="METHYLPHOSPHONATE SYNTHASE"/>
    <property type="match status" value="1"/>
</dbReference>
<dbReference type="InterPro" id="IPR050807">
    <property type="entry name" value="TransReg_Diox_bact_type"/>
</dbReference>
<comment type="caution">
    <text evidence="3">The sequence shown here is derived from an EMBL/GenBank/DDBJ whole genome shotgun (WGS) entry which is preliminary data.</text>
</comment>
<dbReference type="GO" id="GO:0003700">
    <property type="term" value="F:DNA-binding transcription factor activity"/>
    <property type="evidence" value="ECO:0007669"/>
    <property type="project" value="TreeGrafter"/>
</dbReference>
<dbReference type="Proteomes" id="UP000070620">
    <property type="component" value="Unassembled WGS sequence"/>
</dbReference>
<accession>A0A136PY92</accession>
<dbReference type="SMART" id="SM00530">
    <property type="entry name" value="HTH_XRE"/>
    <property type="match status" value="1"/>
</dbReference>
<keyword evidence="1" id="KW-0238">DNA-binding</keyword>
<dbReference type="AlphaFoldDB" id="A0A136PY92"/>
<reference evidence="3 4" key="1">
    <citation type="submission" date="2016-01" db="EMBL/GenBank/DDBJ databases">
        <title>Whole genome sequence and analysis of Micromonospora rosaria DSM 803, which can produce antibacterial substance rosamicin.</title>
        <authorList>
            <person name="Yang H."/>
            <person name="He X."/>
            <person name="Zhu D."/>
        </authorList>
    </citation>
    <scope>NUCLEOTIDE SEQUENCE [LARGE SCALE GENOMIC DNA]</scope>
    <source>
        <strain evidence="3 4">DSM 803</strain>
    </source>
</reference>
<evidence type="ECO:0000313" key="4">
    <source>
        <dbReference type="Proteomes" id="UP000070620"/>
    </source>
</evidence>
<name>A0A136PY92_9ACTN</name>
<feature type="domain" description="HTH cro/C1-type" evidence="2">
    <location>
        <begin position="10"/>
        <end position="65"/>
    </location>
</feature>
<dbReference type="EMBL" id="LRQV01000006">
    <property type="protein sequence ID" value="KXK63327.1"/>
    <property type="molecule type" value="Genomic_DNA"/>
</dbReference>
<dbReference type="InterPro" id="IPR001387">
    <property type="entry name" value="Cro/C1-type_HTH"/>
</dbReference>
<keyword evidence="4" id="KW-1185">Reference proteome</keyword>
<dbReference type="PROSITE" id="PS50943">
    <property type="entry name" value="HTH_CROC1"/>
    <property type="match status" value="1"/>
</dbReference>
<dbReference type="RefSeq" id="WP_067359782.1">
    <property type="nucleotide sequence ID" value="NZ_JBIUBN010000003.1"/>
</dbReference>
<organism evidence="3 4">
    <name type="scientific">Micromonospora rosaria</name>
    <dbReference type="NCBI Taxonomy" id="47874"/>
    <lineage>
        <taxon>Bacteria</taxon>
        <taxon>Bacillati</taxon>
        <taxon>Actinomycetota</taxon>
        <taxon>Actinomycetes</taxon>
        <taxon>Micromonosporales</taxon>
        <taxon>Micromonosporaceae</taxon>
        <taxon>Micromonospora</taxon>
    </lineage>
</organism>
<dbReference type="PANTHER" id="PTHR46797">
    <property type="entry name" value="HTH-TYPE TRANSCRIPTIONAL REGULATOR"/>
    <property type="match status" value="1"/>
</dbReference>
<dbReference type="Gene3D" id="1.10.260.40">
    <property type="entry name" value="lambda repressor-like DNA-binding domains"/>
    <property type="match status" value="1"/>
</dbReference>
<dbReference type="OrthoDB" id="3420984at2"/>
<dbReference type="SUPFAM" id="SSF47413">
    <property type="entry name" value="lambda repressor-like DNA-binding domains"/>
    <property type="match status" value="1"/>
</dbReference>
<dbReference type="GO" id="GO:0003677">
    <property type="term" value="F:DNA binding"/>
    <property type="evidence" value="ECO:0007669"/>
    <property type="project" value="UniProtKB-KW"/>
</dbReference>
<dbReference type="CDD" id="cd00093">
    <property type="entry name" value="HTH_XRE"/>
    <property type="match status" value="1"/>
</dbReference>
<dbReference type="Pfam" id="PF01381">
    <property type="entry name" value="HTH_3"/>
    <property type="match status" value="1"/>
</dbReference>
<protein>
    <recommendedName>
        <fullName evidence="2">HTH cro/C1-type domain-containing protein</fullName>
    </recommendedName>
</protein>
<dbReference type="GO" id="GO:0005829">
    <property type="term" value="C:cytosol"/>
    <property type="evidence" value="ECO:0007669"/>
    <property type="project" value="TreeGrafter"/>
</dbReference>
<gene>
    <name evidence="3" type="ORF">AWW66_03165</name>
</gene>
<evidence type="ECO:0000256" key="1">
    <source>
        <dbReference type="ARBA" id="ARBA00023125"/>
    </source>
</evidence>